<dbReference type="InterPro" id="IPR013759">
    <property type="entry name" value="Topo_IIA_B_C"/>
</dbReference>
<keyword evidence="6" id="KW-0799">Topoisomerase</keyword>
<evidence type="ECO:0000256" key="5">
    <source>
        <dbReference type="ARBA" id="ARBA00022840"/>
    </source>
</evidence>
<comment type="cofactor">
    <cofactor evidence="2">
        <name>Mg(2+)</name>
        <dbReference type="ChEBI" id="CHEBI:18420"/>
    </cofactor>
</comment>
<keyword evidence="5" id="KW-0067">ATP-binding</keyword>
<sequence length="533" mass="60362">MSPAPRPQSTWKKHRRASSIEHINGFREGWIAETVNDSFGVVESLLSWADFKQSKDLKKTNGTKRQRIIRITKLEDANDAKGRNSDKCTLILAEGDLAKALAVSSYTSSAKTTGIPLRGKLLHVREANHSQIMDNAEIQNITQILRLTWHALLLEHPFVKETSDELEARVCQVLDRLENNSPIVKGANNIDQINKALALVLLLSNWAVLQFFQHYLLSVQILLGTRISITYYAVRINCSSNLYRDHNNPGSNQLLRIILNLVAARALHSSMQHDEMICELIGFTPAILISMKSSDGSDFTAKLMSTDASSIEPDLDVVGPTFWLYAVTPTGVRRSDIYADHTVEWVPLKEHSLLNDGQRIFLAATLSRLLAIGKLQTKDKRWRTICGDFAGSLALIKVCWIMSPKMTAREALWAYTLLRWAEYLLPQNEVFAHVNNSRRGKCTINFGNYWMLSMNLVRDYSSAKVEPRSLYQVPNIHTHLKRIKVAEASEYESSEEEEREEEVLYHLAVMRFVRLPCLDSLNGLNIREPGPLV</sequence>
<dbReference type="GO" id="GO:0003677">
    <property type="term" value="F:DNA binding"/>
    <property type="evidence" value="ECO:0007669"/>
    <property type="project" value="UniProtKB-KW"/>
</dbReference>
<evidence type="ECO:0000313" key="9">
    <source>
        <dbReference type="EMBL" id="KAF8398128.1"/>
    </source>
</evidence>
<dbReference type="InterPro" id="IPR050634">
    <property type="entry name" value="DNA_Topoisomerase_II"/>
</dbReference>
<dbReference type="PRINTS" id="PR01158">
    <property type="entry name" value="TOPISMRASEII"/>
</dbReference>
<dbReference type="AlphaFoldDB" id="A0A835DC69"/>
<keyword evidence="4" id="KW-0547">Nucleotide-binding</keyword>
<accession>A0A835DC69</accession>
<dbReference type="GO" id="GO:0000819">
    <property type="term" value="P:sister chromatid segregation"/>
    <property type="evidence" value="ECO:0007669"/>
    <property type="project" value="TreeGrafter"/>
</dbReference>
<organism evidence="9 10">
    <name type="scientific">Tetracentron sinense</name>
    <name type="common">Spur-leaf</name>
    <dbReference type="NCBI Taxonomy" id="13715"/>
    <lineage>
        <taxon>Eukaryota</taxon>
        <taxon>Viridiplantae</taxon>
        <taxon>Streptophyta</taxon>
        <taxon>Embryophyta</taxon>
        <taxon>Tracheophyta</taxon>
        <taxon>Spermatophyta</taxon>
        <taxon>Magnoliopsida</taxon>
        <taxon>Trochodendrales</taxon>
        <taxon>Trochodendraceae</taxon>
        <taxon>Tetracentron</taxon>
    </lineage>
</organism>
<dbReference type="GO" id="GO:0000712">
    <property type="term" value="P:resolution of meiotic recombination intermediates"/>
    <property type="evidence" value="ECO:0007669"/>
    <property type="project" value="TreeGrafter"/>
</dbReference>
<keyword evidence="10" id="KW-1185">Reference proteome</keyword>
<evidence type="ECO:0000256" key="3">
    <source>
        <dbReference type="ARBA" id="ARBA00012895"/>
    </source>
</evidence>
<dbReference type="GO" id="GO:0006265">
    <property type="term" value="P:DNA topological change"/>
    <property type="evidence" value="ECO:0007669"/>
    <property type="project" value="InterPro"/>
</dbReference>
<protein>
    <recommendedName>
        <fullName evidence="3">DNA topoisomerase (ATP-hydrolyzing)</fullName>
        <ecNumber evidence="3">5.6.2.2</ecNumber>
    </recommendedName>
</protein>
<dbReference type="Gene3D" id="3.40.50.670">
    <property type="match status" value="1"/>
</dbReference>
<evidence type="ECO:0000256" key="2">
    <source>
        <dbReference type="ARBA" id="ARBA00001946"/>
    </source>
</evidence>
<dbReference type="FunFam" id="3.40.50.670:FF:000001">
    <property type="entry name" value="DNA topoisomerase 2"/>
    <property type="match status" value="1"/>
</dbReference>
<dbReference type="EC" id="5.6.2.2" evidence="3"/>
<dbReference type="GO" id="GO:0005524">
    <property type="term" value="F:ATP binding"/>
    <property type="evidence" value="ECO:0007669"/>
    <property type="project" value="UniProtKB-KW"/>
</dbReference>
<evidence type="ECO:0000256" key="1">
    <source>
        <dbReference type="ARBA" id="ARBA00000185"/>
    </source>
</evidence>
<keyword evidence="8" id="KW-0413">Isomerase</keyword>
<proteinExistence type="predicted"/>
<dbReference type="Proteomes" id="UP000655225">
    <property type="component" value="Unassembled WGS sequence"/>
</dbReference>
<dbReference type="GO" id="GO:0005634">
    <property type="term" value="C:nucleus"/>
    <property type="evidence" value="ECO:0007669"/>
    <property type="project" value="TreeGrafter"/>
</dbReference>
<reference evidence="9 10" key="1">
    <citation type="submission" date="2020-04" db="EMBL/GenBank/DDBJ databases">
        <title>Plant Genome Project.</title>
        <authorList>
            <person name="Zhang R.-G."/>
        </authorList>
    </citation>
    <scope>NUCLEOTIDE SEQUENCE [LARGE SCALE GENOMIC DNA]</scope>
    <source>
        <strain evidence="9">YNK0</strain>
        <tissue evidence="9">Leaf</tissue>
    </source>
</reference>
<dbReference type="SUPFAM" id="SSF56719">
    <property type="entry name" value="Type II DNA topoisomerase"/>
    <property type="match status" value="1"/>
</dbReference>
<evidence type="ECO:0000256" key="7">
    <source>
        <dbReference type="ARBA" id="ARBA00023125"/>
    </source>
</evidence>
<dbReference type="PANTHER" id="PTHR10169:SF38">
    <property type="entry name" value="DNA TOPOISOMERASE 2"/>
    <property type="match status" value="1"/>
</dbReference>
<evidence type="ECO:0000256" key="8">
    <source>
        <dbReference type="ARBA" id="ARBA00023235"/>
    </source>
</evidence>
<name>A0A835DC69_TETSI</name>
<comment type="caution">
    <text evidence="9">The sequence shown here is derived from an EMBL/GenBank/DDBJ whole genome shotgun (WGS) entry which is preliminary data.</text>
</comment>
<evidence type="ECO:0000256" key="6">
    <source>
        <dbReference type="ARBA" id="ARBA00023029"/>
    </source>
</evidence>
<gene>
    <name evidence="9" type="ORF">HHK36_017054</name>
</gene>
<dbReference type="GO" id="GO:0003918">
    <property type="term" value="F:DNA topoisomerase type II (double strand cut, ATP-hydrolyzing) activity"/>
    <property type="evidence" value="ECO:0007669"/>
    <property type="project" value="UniProtKB-EC"/>
</dbReference>
<keyword evidence="7" id="KW-0238">DNA-binding</keyword>
<dbReference type="EMBL" id="JABCRI010000011">
    <property type="protein sequence ID" value="KAF8398128.1"/>
    <property type="molecule type" value="Genomic_DNA"/>
</dbReference>
<dbReference type="InterPro" id="IPR001154">
    <property type="entry name" value="TopoII_euk"/>
</dbReference>
<comment type="catalytic activity">
    <reaction evidence="1">
        <text>ATP-dependent breakage, passage and rejoining of double-stranded DNA.</text>
        <dbReference type="EC" id="5.6.2.2"/>
    </reaction>
</comment>
<evidence type="ECO:0000313" key="10">
    <source>
        <dbReference type="Proteomes" id="UP000655225"/>
    </source>
</evidence>
<dbReference type="InterPro" id="IPR013760">
    <property type="entry name" value="Topo_IIA-like_dom_sf"/>
</dbReference>
<dbReference type="OrthoDB" id="1731180at2759"/>
<dbReference type="PANTHER" id="PTHR10169">
    <property type="entry name" value="DNA TOPOISOMERASE/GYRASE"/>
    <property type="match status" value="1"/>
</dbReference>
<evidence type="ECO:0000256" key="4">
    <source>
        <dbReference type="ARBA" id="ARBA00022741"/>
    </source>
</evidence>